<dbReference type="Proteomes" id="UP000241769">
    <property type="component" value="Unassembled WGS sequence"/>
</dbReference>
<sequence>MEGTIYEVNANRANSAKFKGVSVLVHKADQLAANLTSGENGVFQSDQYRDGLAWLTPGTYKMSLPGYFPYQKDIVITNHDIRYDEDMTSILLAPVLKQNAYRAMIRYRPFDSHQLLLSLDDCTVKYENNNCTRGNSLVKFEYRSYGSPNRESLYFENPAQHVVSLVITVSDI</sequence>
<reference evidence="1 2" key="1">
    <citation type="journal article" date="2018" name="Genome Biol. Evol.">
        <title>Multiple Roots of Fruiting Body Formation in Amoebozoa.</title>
        <authorList>
            <person name="Hillmann F."/>
            <person name="Forbes G."/>
            <person name="Novohradska S."/>
            <person name="Ferling I."/>
            <person name="Riege K."/>
            <person name="Groth M."/>
            <person name="Westermann M."/>
            <person name="Marz M."/>
            <person name="Spaller T."/>
            <person name="Winckler T."/>
            <person name="Schaap P."/>
            <person name="Glockner G."/>
        </authorList>
    </citation>
    <scope>NUCLEOTIDE SEQUENCE [LARGE SCALE GENOMIC DNA]</scope>
    <source>
        <strain evidence="1 2">Jena</strain>
    </source>
</reference>
<comment type="caution">
    <text evidence="1">The sequence shown here is derived from an EMBL/GenBank/DDBJ whole genome shotgun (WGS) entry which is preliminary data.</text>
</comment>
<name>A0A2P6NZI8_9EUKA</name>
<gene>
    <name evidence="1" type="ORF">PROFUN_01227</name>
</gene>
<protein>
    <submittedName>
        <fullName evidence="1">Uncharacterized protein</fullName>
    </submittedName>
</protein>
<dbReference type="InParanoid" id="A0A2P6NZI8"/>
<dbReference type="AlphaFoldDB" id="A0A2P6NZI8"/>
<proteinExistence type="predicted"/>
<dbReference type="EMBL" id="MDYQ01000003">
    <property type="protein sequence ID" value="PRP89364.1"/>
    <property type="molecule type" value="Genomic_DNA"/>
</dbReference>
<evidence type="ECO:0000313" key="1">
    <source>
        <dbReference type="EMBL" id="PRP89364.1"/>
    </source>
</evidence>
<organism evidence="1 2">
    <name type="scientific">Planoprotostelium fungivorum</name>
    <dbReference type="NCBI Taxonomy" id="1890364"/>
    <lineage>
        <taxon>Eukaryota</taxon>
        <taxon>Amoebozoa</taxon>
        <taxon>Evosea</taxon>
        <taxon>Variosea</taxon>
        <taxon>Cavosteliida</taxon>
        <taxon>Cavosteliaceae</taxon>
        <taxon>Planoprotostelium</taxon>
    </lineage>
</organism>
<keyword evidence="2" id="KW-1185">Reference proteome</keyword>
<accession>A0A2P6NZI8</accession>
<evidence type="ECO:0000313" key="2">
    <source>
        <dbReference type="Proteomes" id="UP000241769"/>
    </source>
</evidence>